<dbReference type="Proteomes" id="UP000092445">
    <property type="component" value="Unassembled WGS sequence"/>
</dbReference>
<dbReference type="VEuPathDB" id="VectorBase:GPAI006551"/>
<feature type="region of interest" description="Disordered" evidence="1">
    <location>
        <begin position="806"/>
        <end position="829"/>
    </location>
</feature>
<reference evidence="3" key="1">
    <citation type="submission" date="2014-03" db="EMBL/GenBank/DDBJ databases">
        <authorList>
            <person name="Aksoy S."/>
            <person name="Warren W."/>
            <person name="Wilson R.K."/>
        </authorList>
    </citation>
    <scope>NUCLEOTIDE SEQUENCE [LARGE SCALE GENOMIC DNA]</scope>
    <source>
        <strain evidence="3">IAEA</strain>
    </source>
</reference>
<protein>
    <submittedName>
        <fullName evidence="2">Uncharacterized protein</fullName>
    </submittedName>
</protein>
<feature type="region of interest" description="Disordered" evidence="1">
    <location>
        <begin position="946"/>
        <end position="998"/>
    </location>
</feature>
<feature type="compositionally biased region" description="Polar residues" evidence="1">
    <location>
        <begin position="639"/>
        <end position="648"/>
    </location>
</feature>
<proteinExistence type="predicted"/>
<evidence type="ECO:0000313" key="3">
    <source>
        <dbReference type="Proteomes" id="UP000092445"/>
    </source>
</evidence>
<reference evidence="2" key="2">
    <citation type="submission" date="2020-05" db="UniProtKB">
        <authorList>
            <consortium name="EnsemblMetazoa"/>
        </authorList>
    </citation>
    <scope>IDENTIFICATION</scope>
    <source>
        <strain evidence="2">IAEA</strain>
    </source>
</reference>
<name>A0A1A9Z7Z9_GLOPL</name>
<dbReference type="EnsemblMetazoa" id="GPAI006551-RA">
    <property type="protein sequence ID" value="GPAI006551-PA"/>
    <property type="gene ID" value="GPAI006551"/>
</dbReference>
<dbReference type="AlphaFoldDB" id="A0A1A9Z7Z9"/>
<feature type="compositionally biased region" description="Low complexity" evidence="1">
    <location>
        <begin position="618"/>
        <end position="633"/>
    </location>
</feature>
<organism evidence="2 3">
    <name type="scientific">Glossina pallidipes</name>
    <name type="common">Tsetse fly</name>
    <dbReference type="NCBI Taxonomy" id="7398"/>
    <lineage>
        <taxon>Eukaryota</taxon>
        <taxon>Metazoa</taxon>
        <taxon>Ecdysozoa</taxon>
        <taxon>Arthropoda</taxon>
        <taxon>Hexapoda</taxon>
        <taxon>Insecta</taxon>
        <taxon>Pterygota</taxon>
        <taxon>Neoptera</taxon>
        <taxon>Endopterygota</taxon>
        <taxon>Diptera</taxon>
        <taxon>Brachycera</taxon>
        <taxon>Muscomorpha</taxon>
        <taxon>Hippoboscoidea</taxon>
        <taxon>Glossinidae</taxon>
        <taxon>Glossina</taxon>
    </lineage>
</organism>
<evidence type="ECO:0000256" key="1">
    <source>
        <dbReference type="SAM" id="MobiDB-lite"/>
    </source>
</evidence>
<keyword evidence="3" id="KW-1185">Reference proteome</keyword>
<feature type="region of interest" description="Disordered" evidence="1">
    <location>
        <begin position="608"/>
        <end position="651"/>
    </location>
</feature>
<dbReference type="STRING" id="7398.A0A1A9Z7Z9"/>
<accession>A0A1A9Z7Z9</accession>
<evidence type="ECO:0000313" key="2">
    <source>
        <dbReference type="EnsemblMetazoa" id="GPAI006551-PA"/>
    </source>
</evidence>
<sequence length="998" mass="115412">MNHCNLPESWRITGRDDVMDCCMKNESSPYYKDSRRYNCGKRHDVFFNYNDEKLKNTSWHPRNPKILSIRGPLKKYETVEMPCYHPDRTHCFPDAAKRICNRERHDYDAPSERDYGCEKSYPSKYNRRENKKFKESELIPVKSYLQNCLMQRLSVDWTEEDDLHLTDSIYMYLAKLKGPNQVGDILDEISNGKKMDPILVSYVGLLKKIYIKRGYCEESPFENYSPSTSPPVSPTNYSSPEISRYSGLHNYVPGKGKYPVPHAYCSGGADNYNGSYTCSSPVTGKYLESYNYDSGENTKFNNSSNFSADGRASSAPYRRAYVCTTCSSEVCNRRPPSRYENISQPVSASAYNSQGYGRNGKSETQKYMYTGDDRIFQRGGEEQRPYCGRNRHEDDDGDIKLYIHPSRTLSYNDGLDSDDESTMRFHASRHPSELSIPRRRGVYYRRYIRKGNIRSNEGREVLVTLSILRHSGLFGDFFGTELQWTMICYESLAKNRLIFLELIPMLNSTLEDGVNMLKLLKSEMRYLDDSTVLGYSPESYTEIMACCMKSSKRDDHPCCTDVRRCCFGKNHDAFFCYNYEKAKNCQSPWHPRRPDVYYVPSRFDKPVEVEEPMQAETSPRYYQPEPEPYRSQPNKFESYDSTKPSRSVDTGDRQGCYCDHGSKKGKKKTPGLKVAREYLQRCLLQRLTVGWTDEDDRKLNECIYHQLAKIKGPDHVIEVLDEMSAQKKMEPVFRSWMNQLKQFYSRPRGGNNSFTNLDKNCATRSTPTKFLQSNEEALSNISYPLGGRQYHIAGAAEKFKESLVYNSPGSGKSPKTRKYRPEEEECTESFTLNSPEAGKFTEERSYNTGRKGARFDNSSNYNFPAKGALPQDKRFHLDTIPSDEFAQSDRNDNYYAVYQDNGHNENTHNSNGFVKAYMGSNGKNSKNETIDQTYVGREHRQLLRGDGFERLCSPHNRAETDKEMKKRSRSTYLPSFPRHLNSDDEDPTSFRCASRQRF</sequence>